<name>A0ABW7Q163_9GAMM</name>
<evidence type="ECO:0000256" key="1">
    <source>
        <dbReference type="ARBA" id="ARBA00004370"/>
    </source>
</evidence>
<accession>A0ABW7Q163</accession>
<dbReference type="Proteomes" id="UP001611251">
    <property type="component" value="Unassembled WGS sequence"/>
</dbReference>
<evidence type="ECO:0000256" key="4">
    <source>
        <dbReference type="ARBA" id="ARBA00023134"/>
    </source>
</evidence>
<comment type="subcellular location">
    <subcellularLocation>
        <location evidence="1">Membrane</location>
    </subcellularLocation>
</comment>
<evidence type="ECO:0000256" key="5">
    <source>
        <dbReference type="ARBA" id="ARBA00023136"/>
    </source>
</evidence>
<keyword evidence="3" id="KW-0378">Hydrolase</keyword>
<dbReference type="InterPro" id="IPR006073">
    <property type="entry name" value="GTP-bd"/>
</dbReference>
<dbReference type="Gene3D" id="3.40.50.300">
    <property type="entry name" value="P-loop containing nucleotide triphosphate hydrolases"/>
    <property type="match status" value="1"/>
</dbReference>
<comment type="caution">
    <text evidence="7">The sequence shown here is derived from an EMBL/GenBank/DDBJ whole genome shotgun (WGS) entry which is preliminary data.</text>
</comment>
<dbReference type="PANTHER" id="PTHR10465:SF0">
    <property type="entry name" value="SARCALUMENIN"/>
    <property type="match status" value="1"/>
</dbReference>
<dbReference type="PANTHER" id="PTHR10465">
    <property type="entry name" value="TRANSMEMBRANE GTPASE FZO1"/>
    <property type="match status" value="1"/>
</dbReference>
<proteinExistence type="predicted"/>
<keyword evidence="4" id="KW-0342">GTP-binding</keyword>
<organism evidence="7 8">
    <name type="scientific">Pantoea osteomyelitidis</name>
    <dbReference type="NCBI Taxonomy" id="3230026"/>
    <lineage>
        <taxon>Bacteria</taxon>
        <taxon>Pseudomonadati</taxon>
        <taxon>Pseudomonadota</taxon>
        <taxon>Gammaproteobacteria</taxon>
        <taxon>Enterobacterales</taxon>
        <taxon>Erwiniaceae</taxon>
        <taxon>Pantoea</taxon>
    </lineage>
</organism>
<evidence type="ECO:0000313" key="8">
    <source>
        <dbReference type="Proteomes" id="UP001611251"/>
    </source>
</evidence>
<dbReference type="InterPro" id="IPR027417">
    <property type="entry name" value="P-loop_NTPase"/>
</dbReference>
<gene>
    <name evidence="7" type="ORF">ABU178_19520</name>
</gene>
<keyword evidence="5" id="KW-0472">Membrane</keyword>
<protein>
    <submittedName>
        <fullName evidence="7">Dynamin family protein</fullName>
    </submittedName>
</protein>
<evidence type="ECO:0000256" key="3">
    <source>
        <dbReference type="ARBA" id="ARBA00022801"/>
    </source>
</evidence>
<evidence type="ECO:0000313" key="7">
    <source>
        <dbReference type="EMBL" id="MFH8136336.1"/>
    </source>
</evidence>
<dbReference type="InterPro" id="IPR027094">
    <property type="entry name" value="Mitofusin_fam"/>
</dbReference>
<dbReference type="EMBL" id="JBGFSN010000012">
    <property type="protein sequence ID" value="MFH8136336.1"/>
    <property type="molecule type" value="Genomic_DNA"/>
</dbReference>
<dbReference type="RefSeq" id="WP_397218029.1">
    <property type="nucleotide sequence ID" value="NZ_JBGFSN010000012.1"/>
</dbReference>
<reference evidence="7 8" key="1">
    <citation type="submission" date="2024-08" db="EMBL/GenBank/DDBJ databases">
        <title>Pantoea ronii - a newly identified human opportunistic pathogen.</title>
        <authorList>
            <person name="Keidar-Friedman D."/>
            <person name="Sorek N."/>
            <person name="Leshin-Carmel D."/>
            <person name="Tsur A."/>
            <person name="Amsalem M."/>
            <person name="Tolkach D."/>
            <person name="Brosh-Nissimov T."/>
        </authorList>
    </citation>
    <scope>NUCLEOTIDE SEQUENCE [LARGE SCALE GENOMIC DNA]</scope>
    <source>
        <strain evidence="7 8">AA23256</strain>
    </source>
</reference>
<keyword evidence="2" id="KW-0547">Nucleotide-binding</keyword>
<dbReference type="Pfam" id="PF01926">
    <property type="entry name" value="MMR_HSR1"/>
    <property type="match status" value="1"/>
</dbReference>
<evidence type="ECO:0000256" key="2">
    <source>
        <dbReference type="ARBA" id="ARBA00022741"/>
    </source>
</evidence>
<sequence length="545" mass="61204">MNLPDYQNVFDVYHHCQETLDVALPAGEAALLGKRLMTKSEQLQPVIMVYGVYNAGKSTLLNALMGRADAEMADRPMTDQVTGYQWRGYTLYDTPGIDAPQEHQEVTEAHLRESDVVLFVVATGGAVEEQSTWQALISLVEKERRVMLIVNNKTGLKPESPEYLHIVDQLRQRLQDAADEAQIGDILSKVSIHLVNARSALKGRLEQKSGLINSSGIALLEDQLSQFLQETDQYNVLDTCYSDLRQAIDTALLSLAKIDASPESEALQDARLRVESERERLSLQLHDQLEKNIQKHQHVLAGTIDDLLENCRSKHVFEADLSRELEVVSDKIFQQQQALLESELPKTQRKLEDIGETLQVAEMRQAQAESPDVKAFQSEEEESAWKQGMKQVMGHSDKLDVNALAEAGAKKGLVIAKDLLPNLFKGIGKRTIERWAATAGRLAGPAIALGVGAWNIYQAVNENEKLKQARRRRREAAEDTATTLMDGLKHAWQGVIREVVNEIFEPVDAFLKRKKNEHHQQSELTAKRIEELETAKRALRDFRVG</sequence>
<feature type="domain" description="G" evidence="6">
    <location>
        <begin position="47"/>
        <end position="151"/>
    </location>
</feature>
<keyword evidence="8" id="KW-1185">Reference proteome</keyword>
<evidence type="ECO:0000259" key="6">
    <source>
        <dbReference type="Pfam" id="PF01926"/>
    </source>
</evidence>
<dbReference type="SUPFAM" id="SSF52540">
    <property type="entry name" value="P-loop containing nucleoside triphosphate hydrolases"/>
    <property type="match status" value="1"/>
</dbReference>